<dbReference type="PANTHER" id="PTHR30480:SF13">
    <property type="entry name" value="BETA-HEXOSAMINIDASE"/>
    <property type="match status" value="1"/>
</dbReference>
<organism evidence="8 9">
    <name type="scientific">Thermostichus vulcanus str. 'Rupite'</name>
    <dbReference type="NCBI Taxonomy" id="2813851"/>
    <lineage>
        <taxon>Bacteria</taxon>
        <taxon>Bacillati</taxon>
        <taxon>Cyanobacteriota</taxon>
        <taxon>Cyanophyceae</taxon>
        <taxon>Thermostichales</taxon>
        <taxon>Thermostichaceae</taxon>
        <taxon>Thermostichus</taxon>
    </lineage>
</organism>
<dbReference type="InterPro" id="IPR017853">
    <property type="entry name" value="GH"/>
</dbReference>
<feature type="region of interest" description="Disordered" evidence="6">
    <location>
        <begin position="348"/>
        <end position="368"/>
    </location>
</feature>
<dbReference type="Proteomes" id="UP000830835">
    <property type="component" value="Unassembled WGS sequence"/>
</dbReference>
<evidence type="ECO:0000259" key="7">
    <source>
        <dbReference type="Pfam" id="PF00933"/>
    </source>
</evidence>
<sequence>MTRFIDSPLNEMDLSTWSLEEKVGQLFLVYFEGPLLSPALKEMIREYHIGGLIFYSVAGNIQTLSQVAQLTASAQAQSRIPLWMGIDQEGGPVVRLTEGVTVFPSARAVAAAGSLEDAEAMAQVVGIELKSLGFNLNFAPVVDVNSNPYNPIIGIRAFGSDPQQVADYGLAMLRGYRQAGILCTPKHFPGHGDTHIDSHLGLPRVDRPLVELQATELYPFQALIQAGAEAIMTAHVVMPALGSERPATLAPEILSGELRQRLGFTGVIFTDSMTMGAIAQTYGIPEAAELAFQAGADILLFGADRGFTPVVQKEAYAHLLRGFRSGRLSVQQLEQSVQRILNLKQRYRLGSPPDSKRAETAKPATSPSHQALAQRIALASITLLKGSLPPLAPDLLLITPVPLLGELLQHALPSAQVFRITLDPNPEDWPILLERVKRAEQVVVGSLDLFRHPAQSELLAKLVSALSPEKVIGLALGSPEDPSALPQIPVYLACYGTTPVSLQALVEVLLGRIPA</sequence>
<keyword evidence="5 8" id="KW-0326">Glycosidase</keyword>
<dbReference type="Gene3D" id="3.20.20.300">
    <property type="entry name" value="Glycoside hydrolase, family 3, N-terminal domain"/>
    <property type="match status" value="1"/>
</dbReference>
<dbReference type="PANTHER" id="PTHR30480">
    <property type="entry name" value="BETA-HEXOSAMINIDASE-RELATED"/>
    <property type="match status" value="1"/>
</dbReference>
<dbReference type="Pfam" id="PF00933">
    <property type="entry name" value="Glyco_hydro_3"/>
    <property type="match status" value="1"/>
</dbReference>
<dbReference type="InterPro" id="IPR036881">
    <property type="entry name" value="Glyco_hydro_3_C_sf"/>
</dbReference>
<evidence type="ECO:0000256" key="6">
    <source>
        <dbReference type="SAM" id="MobiDB-lite"/>
    </source>
</evidence>
<dbReference type="EC" id="3.2.1.52" evidence="3"/>
<evidence type="ECO:0000256" key="2">
    <source>
        <dbReference type="ARBA" id="ARBA00005336"/>
    </source>
</evidence>
<evidence type="ECO:0000256" key="1">
    <source>
        <dbReference type="ARBA" id="ARBA00001231"/>
    </source>
</evidence>
<evidence type="ECO:0000256" key="3">
    <source>
        <dbReference type="ARBA" id="ARBA00012663"/>
    </source>
</evidence>
<keyword evidence="9" id="KW-1185">Reference proteome</keyword>
<evidence type="ECO:0000256" key="4">
    <source>
        <dbReference type="ARBA" id="ARBA00022801"/>
    </source>
</evidence>
<gene>
    <name evidence="8" type="primary">nagZ</name>
    <name evidence="8" type="ORF">JX360_05650</name>
</gene>
<comment type="caution">
    <text evidence="8">The sequence shown here is derived from an EMBL/GenBank/DDBJ whole genome shotgun (WGS) entry which is preliminary data.</text>
</comment>
<dbReference type="InterPro" id="IPR036962">
    <property type="entry name" value="Glyco_hydro_3_N_sf"/>
</dbReference>
<dbReference type="EMBL" id="JAFIRA010000009">
    <property type="protein sequence ID" value="MCJ2542395.1"/>
    <property type="molecule type" value="Genomic_DNA"/>
</dbReference>
<comment type="similarity">
    <text evidence="2">Belongs to the glycosyl hydrolase 3 family.</text>
</comment>
<dbReference type="SUPFAM" id="SSF51445">
    <property type="entry name" value="(Trans)glycosidases"/>
    <property type="match status" value="1"/>
</dbReference>
<protein>
    <recommendedName>
        <fullName evidence="3">beta-N-acetylhexosaminidase</fullName>
        <ecNumber evidence="3">3.2.1.52</ecNumber>
    </recommendedName>
</protein>
<dbReference type="RefSeq" id="WP_244349628.1">
    <property type="nucleotide sequence ID" value="NZ_JAFIRA010000009.1"/>
</dbReference>
<accession>A0ABT0CAL2</accession>
<dbReference type="NCBIfam" id="NF003740">
    <property type="entry name" value="PRK05337.1"/>
    <property type="match status" value="1"/>
</dbReference>
<dbReference type="GO" id="GO:0004563">
    <property type="term" value="F:beta-N-acetylhexosaminidase activity"/>
    <property type="evidence" value="ECO:0007669"/>
    <property type="project" value="UniProtKB-EC"/>
</dbReference>
<keyword evidence="4 8" id="KW-0378">Hydrolase</keyword>
<comment type="catalytic activity">
    <reaction evidence="1">
        <text>Hydrolysis of terminal non-reducing N-acetyl-D-hexosamine residues in N-acetyl-beta-D-hexosaminides.</text>
        <dbReference type="EC" id="3.2.1.52"/>
    </reaction>
</comment>
<dbReference type="Gene3D" id="3.40.50.1700">
    <property type="entry name" value="Glycoside hydrolase family 3 C-terminal domain"/>
    <property type="match status" value="1"/>
</dbReference>
<dbReference type="InterPro" id="IPR050226">
    <property type="entry name" value="NagZ_Beta-hexosaminidase"/>
</dbReference>
<dbReference type="InterPro" id="IPR001764">
    <property type="entry name" value="Glyco_hydro_3_N"/>
</dbReference>
<evidence type="ECO:0000256" key="5">
    <source>
        <dbReference type="ARBA" id="ARBA00023295"/>
    </source>
</evidence>
<name>A0ABT0CAL2_THEVL</name>
<proteinExistence type="inferred from homology"/>
<evidence type="ECO:0000313" key="8">
    <source>
        <dbReference type="EMBL" id="MCJ2542395.1"/>
    </source>
</evidence>
<evidence type="ECO:0000313" key="9">
    <source>
        <dbReference type="Proteomes" id="UP000830835"/>
    </source>
</evidence>
<reference evidence="8" key="1">
    <citation type="submission" date="2021-02" db="EMBL/GenBank/DDBJ databases">
        <title>The CRISPR/cas machinery reduction and long-range gene transfer in the hot spring cyanobacterium Synechococcus.</title>
        <authorList>
            <person name="Dvorak P."/>
            <person name="Jahodarova E."/>
            <person name="Hasler P."/>
            <person name="Poulickova A."/>
        </authorList>
    </citation>
    <scope>NUCLEOTIDE SEQUENCE</scope>
    <source>
        <strain evidence="8">Rupite</strain>
    </source>
</reference>
<feature type="domain" description="Glycoside hydrolase family 3 N-terminal" evidence="7">
    <location>
        <begin position="19"/>
        <end position="343"/>
    </location>
</feature>